<dbReference type="PROSITE" id="PS50405">
    <property type="entry name" value="GST_CTER"/>
    <property type="match status" value="1"/>
</dbReference>
<dbReference type="InterPro" id="IPR002547">
    <property type="entry name" value="tRNA-bd_dom"/>
</dbReference>
<evidence type="ECO:0000259" key="6">
    <source>
        <dbReference type="PROSITE" id="PS50886"/>
    </source>
</evidence>
<feature type="compositionally biased region" description="Low complexity" evidence="4">
    <location>
        <begin position="205"/>
        <end position="228"/>
    </location>
</feature>
<reference evidence="7" key="1">
    <citation type="journal article" date="2012" name="BMC Genomics">
        <title>Characterisation of full-length cDNA sequences provides insights into the Eimeria tenella transcriptome.</title>
        <authorList>
            <person name="Amiruddin N."/>
            <person name="Lee X.W."/>
            <person name="Blake D.P."/>
            <person name="Suzuki Y."/>
            <person name="Tay Y.L."/>
            <person name="Lim L.S."/>
            <person name="Tomley F.M."/>
            <person name="Watanabe J."/>
            <person name="Sugimoto C."/>
            <person name="Wan K.L."/>
        </authorList>
    </citation>
    <scope>NUCLEOTIDE SEQUENCE</scope>
    <source>
        <strain evidence="7">Houghton</strain>
    </source>
</reference>
<dbReference type="Pfam" id="PF21972">
    <property type="entry name" value="Arc1p_N_like"/>
    <property type="match status" value="1"/>
</dbReference>
<organism evidence="7">
    <name type="scientific">Eimeria tenella</name>
    <name type="common">Coccidian parasite</name>
    <dbReference type="NCBI Taxonomy" id="5802"/>
    <lineage>
        <taxon>Eukaryota</taxon>
        <taxon>Sar</taxon>
        <taxon>Alveolata</taxon>
        <taxon>Apicomplexa</taxon>
        <taxon>Conoidasida</taxon>
        <taxon>Coccidia</taxon>
        <taxon>Eucoccidiorida</taxon>
        <taxon>Eimeriorina</taxon>
        <taxon>Eimeriidae</taxon>
        <taxon>Eimeria</taxon>
    </lineage>
</organism>
<evidence type="ECO:0000256" key="3">
    <source>
        <dbReference type="PROSITE-ProRule" id="PRU00209"/>
    </source>
</evidence>
<dbReference type="PROSITE" id="PS50886">
    <property type="entry name" value="TRBD"/>
    <property type="match status" value="1"/>
</dbReference>
<keyword evidence="2 3" id="KW-0694">RNA-binding</keyword>
<keyword evidence="1 3" id="KW-0820">tRNA-binding</keyword>
<dbReference type="Pfam" id="PF01588">
    <property type="entry name" value="tRNA_bind"/>
    <property type="match status" value="1"/>
</dbReference>
<evidence type="ECO:0000256" key="1">
    <source>
        <dbReference type="ARBA" id="ARBA00022555"/>
    </source>
</evidence>
<evidence type="ECO:0000256" key="2">
    <source>
        <dbReference type="ARBA" id="ARBA00022884"/>
    </source>
</evidence>
<dbReference type="PANTHER" id="PTHR11586:SF33">
    <property type="entry name" value="AMINOACYL TRNA SYNTHASE COMPLEX-INTERACTING MULTIFUNCTIONAL PROTEIN 1"/>
    <property type="match status" value="1"/>
</dbReference>
<dbReference type="Gene3D" id="1.20.1050.130">
    <property type="match status" value="1"/>
</dbReference>
<name>H9B9I8_EIMTE</name>
<dbReference type="SUPFAM" id="SSF47616">
    <property type="entry name" value="GST C-terminal domain-like"/>
    <property type="match status" value="1"/>
</dbReference>
<dbReference type="PANTHER" id="PTHR11586">
    <property type="entry name" value="TRNA-AMINOACYLATION COFACTOR ARC1 FAMILY MEMBER"/>
    <property type="match status" value="1"/>
</dbReference>
<dbReference type="InterPro" id="IPR012340">
    <property type="entry name" value="NA-bd_OB-fold"/>
</dbReference>
<dbReference type="Gene3D" id="2.40.50.140">
    <property type="entry name" value="Nucleic acid-binding proteins"/>
    <property type="match status" value="1"/>
</dbReference>
<dbReference type="GO" id="GO:0032991">
    <property type="term" value="C:protein-containing complex"/>
    <property type="evidence" value="ECO:0007669"/>
    <property type="project" value="UniProtKB-ARBA"/>
</dbReference>
<accession>H9B9I8</accession>
<sequence length="443" mass="48172">MELVYAVGSPEGAACALVASYAFPPGSMVISALGANAAKAAGQTPRLYTPDGELHEPVTIIHYLCDKSDSREVLLGPEKNIQAQAEVDQWFSFCASRCFQIASSNDFNEFNTALQLRTFLCGNNLSLADLVAMASLYSAMRRASLKELQVYKNVTRWFSHMQNLPGIKEQRVQDFSKIELPTSSPDELLQAAKALGPSGKEEQQGKQQKQQQKQQQQQQKQQQQQQEGGKAGIEKRGDAASPQSAAEDKKKKGAAATAATAAAATAATAAAAAERPVDDPMRLDMRVGLVRKVWRHPEADKLYCEEIDFGPLGVRQIASGLVQHLQQQQFEQQKVIVLFNLKQKALRGFNSHGMVLCANSADKTAVQLLQPHPDTPLGERVYIEGLSGEPDEVLSSKKGKDTFAAVAPFLNTKDDCIAYFKDLPLVTPQGPVRCSSIKGGLIS</sequence>
<dbReference type="EMBL" id="JN987425">
    <property type="protein sequence ID" value="AET50648.1"/>
    <property type="molecule type" value="mRNA"/>
</dbReference>
<dbReference type="InterPro" id="IPR051270">
    <property type="entry name" value="Tyrosine-tRNA_ligase_regulator"/>
</dbReference>
<protein>
    <recommendedName>
        <fullName evidence="8">Multisynthetase complex auxiliary component p43</fullName>
    </recommendedName>
</protein>
<dbReference type="SUPFAM" id="SSF50249">
    <property type="entry name" value="Nucleic acid-binding proteins"/>
    <property type="match status" value="1"/>
</dbReference>
<evidence type="ECO:0000256" key="4">
    <source>
        <dbReference type="SAM" id="MobiDB-lite"/>
    </source>
</evidence>
<feature type="domain" description="TRNA-binding" evidence="6">
    <location>
        <begin position="279"/>
        <end position="382"/>
    </location>
</feature>
<dbReference type="InterPro" id="IPR010987">
    <property type="entry name" value="Glutathione-S-Trfase_C-like"/>
</dbReference>
<proteinExistence type="evidence at transcript level"/>
<dbReference type="CDD" id="cd10289">
    <property type="entry name" value="GST_C_AaRS_like"/>
    <property type="match status" value="1"/>
</dbReference>
<dbReference type="InterPro" id="IPR053836">
    <property type="entry name" value="Arc1-like_N"/>
</dbReference>
<dbReference type="VEuPathDB" id="ToxoDB:ETH2_1545300"/>
<evidence type="ECO:0000259" key="5">
    <source>
        <dbReference type="PROSITE" id="PS50405"/>
    </source>
</evidence>
<feature type="domain" description="GST C-terminal" evidence="5">
    <location>
        <begin position="36"/>
        <end position="184"/>
    </location>
</feature>
<evidence type="ECO:0008006" key="8">
    <source>
        <dbReference type="Google" id="ProtNLM"/>
    </source>
</evidence>
<feature type="region of interest" description="Disordered" evidence="4">
    <location>
        <begin position="196"/>
        <end position="252"/>
    </location>
</feature>
<dbReference type="InterPro" id="IPR036282">
    <property type="entry name" value="Glutathione-S-Trfase_C_sf"/>
</dbReference>
<evidence type="ECO:0000313" key="7">
    <source>
        <dbReference type="EMBL" id="AET50648.1"/>
    </source>
</evidence>
<dbReference type="GO" id="GO:0000049">
    <property type="term" value="F:tRNA binding"/>
    <property type="evidence" value="ECO:0007669"/>
    <property type="project" value="UniProtKB-UniRule"/>
</dbReference>
<dbReference type="VEuPathDB" id="ToxoDB:ETH_00002955"/>
<dbReference type="AlphaFoldDB" id="H9B9I8"/>